<feature type="coiled-coil region" evidence="1">
    <location>
        <begin position="12"/>
        <end position="75"/>
    </location>
</feature>
<reference evidence="2" key="1">
    <citation type="submission" date="2024-08" db="EMBL/GenBank/DDBJ databases">
        <authorList>
            <person name="Chaddad Z."/>
            <person name="Lamrabet M."/>
            <person name="Bouhnik O."/>
            <person name="Alami S."/>
            <person name="Wipf D."/>
            <person name="Courty P.E."/>
            <person name="Missbah El Idrissi M."/>
        </authorList>
    </citation>
    <scope>NUCLEOTIDE SEQUENCE</scope>
    <source>
        <strain evidence="2">LLZ17</strain>
    </source>
</reference>
<gene>
    <name evidence="2" type="ORF">AB8Z38_28940</name>
</gene>
<name>A0AB39XHW5_9BRAD</name>
<keyword evidence="1" id="KW-0175">Coiled coil</keyword>
<protein>
    <recommendedName>
        <fullName evidence="3">Transposase</fullName>
    </recommendedName>
</protein>
<evidence type="ECO:0000256" key="1">
    <source>
        <dbReference type="SAM" id="Coils"/>
    </source>
</evidence>
<accession>A0AB39XHW5</accession>
<evidence type="ECO:0008006" key="3">
    <source>
        <dbReference type="Google" id="ProtNLM"/>
    </source>
</evidence>
<dbReference type="RefSeq" id="WP_369721075.1">
    <property type="nucleotide sequence ID" value="NZ_CP165734.1"/>
</dbReference>
<dbReference type="EMBL" id="CP165734">
    <property type="protein sequence ID" value="XDV56634.1"/>
    <property type="molecule type" value="Genomic_DNA"/>
</dbReference>
<organism evidence="2">
    <name type="scientific">Bradyrhizobium sp. LLZ17</name>
    <dbReference type="NCBI Taxonomy" id="3239388"/>
    <lineage>
        <taxon>Bacteria</taxon>
        <taxon>Pseudomonadati</taxon>
        <taxon>Pseudomonadota</taxon>
        <taxon>Alphaproteobacteria</taxon>
        <taxon>Hyphomicrobiales</taxon>
        <taxon>Nitrobacteraceae</taxon>
        <taxon>Bradyrhizobium</taxon>
    </lineage>
</organism>
<proteinExistence type="predicted"/>
<dbReference type="AlphaFoldDB" id="A0AB39XHW5"/>
<evidence type="ECO:0000313" key="2">
    <source>
        <dbReference type="EMBL" id="XDV56634.1"/>
    </source>
</evidence>
<sequence length="202" mass="22408">MLQLPTLARAKLERFVAQEEEARDAAASLNRRASELSRARSTAPATELAPLGQELNRLHDRLHDLQERHRHLANLTASLKHWVSTASGTYEMAKLRRAMPAGVKSTRTTAQSVSMVRDQIKALAAERVRVLRSGVPTADLKEMASAYVQSQRKRGRPKLVFDHDQTLQVQFNAVVDGGWTTVQDIGAALAWLDPIALEKKVA</sequence>